<keyword evidence="10" id="KW-0560">Oxidoreductase</keyword>
<reference evidence="18" key="3">
    <citation type="submission" date="2025-09" db="UniProtKB">
        <authorList>
            <consortium name="Ensembl"/>
        </authorList>
    </citation>
    <scope>IDENTIFICATION</scope>
</reference>
<evidence type="ECO:0000256" key="10">
    <source>
        <dbReference type="ARBA" id="ARBA00023002"/>
    </source>
</evidence>
<dbReference type="GO" id="GO:0008615">
    <property type="term" value="P:pyridoxine biosynthetic process"/>
    <property type="evidence" value="ECO:0007669"/>
    <property type="project" value="UniProtKB-KW"/>
</dbReference>
<dbReference type="GO" id="GO:0010181">
    <property type="term" value="F:FMN binding"/>
    <property type="evidence" value="ECO:0007669"/>
    <property type="project" value="InterPro"/>
</dbReference>
<dbReference type="PANTHER" id="PTHR10851">
    <property type="entry name" value="PYRIDOXINE-5-PHOSPHATE OXIDASE"/>
    <property type="match status" value="1"/>
</dbReference>
<dbReference type="InterPro" id="IPR000659">
    <property type="entry name" value="Pyridox_Oxase"/>
</dbReference>
<evidence type="ECO:0000259" key="17">
    <source>
        <dbReference type="Pfam" id="PF01243"/>
    </source>
</evidence>
<evidence type="ECO:0000256" key="8">
    <source>
        <dbReference type="ARBA" id="ARBA00022630"/>
    </source>
</evidence>
<dbReference type="PANTHER" id="PTHR10851:SF0">
    <property type="entry name" value="PYRIDOXINE-5'-PHOSPHATE OXIDASE"/>
    <property type="match status" value="1"/>
</dbReference>
<evidence type="ECO:0000256" key="7">
    <source>
        <dbReference type="ARBA" id="ARBA00012801"/>
    </source>
</evidence>
<evidence type="ECO:0000256" key="11">
    <source>
        <dbReference type="ARBA" id="ARBA00023096"/>
    </source>
</evidence>
<evidence type="ECO:0000256" key="13">
    <source>
        <dbReference type="ARBA" id="ARBA00052947"/>
    </source>
</evidence>
<evidence type="ECO:0000256" key="2">
    <source>
        <dbReference type="ARBA" id="ARBA00003691"/>
    </source>
</evidence>
<organism evidence="18 19">
    <name type="scientific">Catharus ustulatus</name>
    <name type="common">Russet-backed thrush</name>
    <name type="synonym">Hylocichla ustulatus</name>
    <dbReference type="NCBI Taxonomy" id="91951"/>
    <lineage>
        <taxon>Eukaryota</taxon>
        <taxon>Metazoa</taxon>
        <taxon>Chordata</taxon>
        <taxon>Craniata</taxon>
        <taxon>Vertebrata</taxon>
        <taxon>Euteleostomi</taxon>
        <taxon>Archelosauria</taxon>
        <taxon>Archosauria</taxon>
        <taxon>Dinosauria</taxon>
        <taxon>Saurischia</taxon>
        <taxon>Theropoda</taxon>
        <taxon>Coelurosauria</taxon>
        <taxon>Aves</taxon>
        <taxon>Neognathae</taxon>
        <taxon>Neoaves</taxon>
        <taxon>Telluraves</taxon>
        <taxon>Australaves</taxon>
        <taxon>Passeriformes</taxon>
        <taxon>Turdidae</taxon>
        <taxon>Catharus</taxon>
    </lineage>
</organism>
<dbReference type="Gene3D" id="2.30.110.10">
    <property type="entry name" value="Electron Transport, Fmn-binding Protein, Chain A"/>
    <property type="match status" value="1"/>
</dbReference>
<name>A0A8C3UUG7_CATUS</name>
<evidence type="ECO:0000256" key="16">
    <source>
        <dbReference type="SAM" id="MobiDB-lite"/>
    </source>
</evidence>
<dbReference type="NCBIfam" id="NF004231">
    <property type="entry name" value="PRK05679.1"/>
    <property type="match status" value="1"/>
</dbReference>
<dbReference type="FunFam" id="2.30.110.10:FF:000020">
    <property type="entry name" value="PNPO isoform 11"/>
    <property type="match status" value="1"/>
</dbReference>
<evidence type="ECO:0000256" key="5">
    <source>
        <dbReference type="ARBA" id="ARBA00007301"/>
    </source>
</evidence>
<proteinExistence type="inferred from homology"/>
<reference evidence="18" key="2">
    <citation type="submission" date="2025-08" db="UniProtKB">
        <authorList>
            <consortium name="Ensembl"/>
        </authorList>
    </citation>
    <scope>IDENTIFICATION</scope>
</reference>
<dbReference type="Proteomes" id="UP000694563">
    <property type="component" value="Chromosome 23"/>
</dbReference>
<keyword evidence="9" id="KW-0288">FMN</keyword>
<sequence>MELGALRKSYRGDTEAFEERHLVSLDPIEQFRAWFQEALECPGIGEVNAMCLATCTRDGRPSARMVLLKGFGQDGFRFFTNYESRKGRELDSNPFASLVFYWEPLCRQVRIEGSVKRLPEEESERYFHSRPRGSQIGALASRQSSVIPDREVSGARGGRGNPERRPCSFWDPWNSCSLWDPWNSCSLFSLGSMESLLPVPFGIHGIPVPFGIRGIPVPSGIDGIPAPCSLWDPWNPCSLFPLGSMESPFPLGSMESLLPAPSGIHGIPAPCSLWDPWNPCSLWDPWNSCSLWDPWNPCSLFPLISMESLLPVLFGIHGIPVPFGIDGIPAPCSLWDPWNPCPPSPLGSSFRNPSSPSLFPLGSAFRNPPPVPIPFGISL</sequence>
<evidence type="ECO:0000256" key="9">
    <source>
        <dbReference type="ARBA" id="ARBA00022643"/>
    </source>
</evidence>
<keyword evidence="19" id="KW-1185">Reference proteome</keyword>
<protein>
    <recommendedName>
        <fullName evidence="14">Pyridoxine-5'-phosphate oxidase</fullName>
        <ecNumber evidence="7">1.4.3.5</ecNumber>
    </recommendedName>
    <alternativeName>
        <fullName evidence="15">Pyridoxamine-phosphate oxidase</fullName>
    </alternativeName>
</protein>
<comment type="similarity">
    <text evidence="5">Belongs to the pyridoxamine 5'-phosphate oxidase family.</text>
</comment>
<feature type="region of interest" description="Disordered" evidence="16">
    <location>
        <begin position="143"/>
        <end position="163"/>
    </location>
</feature>
<evidence type="ECO:0000256" key="1">
    <source>
        <dbReference type="ARBA" id="ARBA00001917"/>
    </source>
</evidence>
<dbReference type="InterPro" id="IPR012349">
    <property type="entry name" value="Split_barrel_FMN-bd"/>
</dbReference>
<dbReference type="EC" id="1.4.3.5" evidence="7"/>
<keyword evidence="8" id="KW-0285">Flavoprotein</keyword>
<dbReference type="UniPathway" id="UPA01068">
    <property type="reaction ID" value="UER00304"/>
</dbReference>
<dbReference type="AlphaFoldDB" id="A0A8C3UUG7"/>
<dbReference type="Pfam" id="PF01243">
    <property type="entry name" value="PNPOx_N"/>
    <property type="match status" value="1"/>
</dbReference>
<evidence type="ECO:0000256" key="3">
    <source>
        <dbReference type="ARBA" id="ARBA00004738"/>
    </source>
</evidence>
<evidence type="ECO:0000256" key="14">
    <source>
        <dbReference type="ARBA" id="ARBA00073441"/>
    </source>
</evidence>
<comment type="pathway">
    <text evidence="3">Cofactor metabolism; pyridoxal 5'-phosphate salvage; pyridoxal 5'-phosphate from pyridoxamine 5'-phosphate: step 1/1.</text>
</comment>
<comment type="pathway">
    <text evidence="4">Cofactor metabolism; pyridoxal 5'-phosphate salvage; pyridoxal 5'-phosphate from pyridoxine 5'-phosphate: step 1/1.</text>
</comment>
<comment type="function">
    <text evidence="2">Catalyzes the oxidation of either pyridoxine 5'-phosphate (PNP) or pyridoxamine 5'-phosphate (PMP) into pyridoxal 5'-phosphate (PLP).</text>
</comment>
<dbReference type="GO" id="GO:0004733">
    <property type="term" value="F:pyridoxamine phosphate oxidase activity"/>
    <property type="evidence" value="ECO:0007669"/>
    <property type="project" value="UniProtKB-EC"/>
</dbReference>
<evidence type="ECO:0000313" key="19">
    <source>
        <dbReference type="Proteomes" id="UP000694563"/>
    </source>
</evidence>
<evidence type="ECO:0000256" key="15">
    <source>
        <dbReference type="ARBA" id="ARBA00077914"/>
    </source>
</evidence>
<comment type="cofactor">
    <cofactor evidence="1">
        <name>FMN</name>
        <dbReference type="ChEBI" id="CHEBI:58210"/>
    </cofactor>
</comment>
<comment type="catalytic activity">
    <reaction evidence="13">
        <text>pyridoxine 5'-phosphate + O2 = pyridoxal 5'-phosphate + H2O2</text>
        <dbReference type="Rhea" id="RHEA:15149"/>
        <dbReference type="ChEBI" id="CHEBI:15379"/>
        <dbReference type="ChEBI" id="CHEBI:16240"/>
        <dbReference type="ChEBI" id="CHEBI:58589"/>
        <dbReference type="ChEBI" id="CHEBI:597326"/>
        <dbReference type="EC" id="1.4.3.5"/>
    </reaction>
    <physiologicalReaction direction="left-to-right" evidence="13">
        <dbReference type="Rhea" id="RHEA:15150"/>
    </physiologicalReaction>
</comment>
<dbReference type="Ensembl" id="ENSCUST00005019179.1">
    <property type="protein sequence ID" value="ENSCUSP00005018484.1"/>
    <property type="gene ID" value="ENSCUSG00005011866.1"/>
</dbReference>
<comment type="subunit">
    <text evidence="6">Homodimer.</text>
</comment>
<dbReference type="InterPro" id="IPR011576">
    <property type="entry name" value="Pyridox_Oxase_N"/>
</dbReference>
<gene>
    <name evidence="18" type="primary">PNPO</name>
</gene>
<reference evidence="18" key="1">
    <citation type="submission" date="2020-10" db="EMBL/GenBank/DDBJ databases">
        <title>Catharus ustulatus (Swainson's thrush) genome, bCatUst1, primary haplotype v2.</title>
        <authorList>
            <person name="Delmore K."/>
            <person name="Vafadar M."/>
            <person name="Formenti G."/>
            <person name="Chow W."/>
            <person name="Pelan S."/>
            <person name="Howe K."/>
            <person name="Rhie A."/>
            <person name="Mountcastle J."/>
            <person name="Haase B."/>
            <person name="Fedrigo O."/>
            <person name="Jarvis E.D."/>
        </authorList>
    </citation>
    <scope>NUCLEOTIDE SEQUENCE [LARGE SCALE GENOMIC DNA]</scope>
</reference>
<evidence type="ECO:0000256" key="4">
    <source>
        <dbReference type="ARBA" id="ARBA00005037"/>
    </source>
</evidence>
<comment type="catalytic activity">
    <reaction evidence="12">
        <text>pyridoxamine 5'-phosphate + O2 + H2O = pyridoxal 5'-phosphate + H2O2 + NH4(+)</text>
        <dbReference type="Rhea" id="RHEA:15817"/>
        <dbReference type="ChEBI" id="CHEBI:15377"/>
        <dbReference type="ChEBI" id="CHEBI:15379"/>
        <dbReference type="ChEBI" id="CHEBI:16240"/>
        <dbReference type="ChEBI" id="CHEBI:28938"/>
        <dbReference type="ChEBI" id="CHEBI:58451"/>
        <dbReference type="ChEBI" id="CHEBI:597326"/>
        <dbReference type="EC" id="1.4.3.5"/>
    </reaction>
    <physiologicalReaction direction="left-to-right" evidence="12">
        <dbReference type="Rhea" id="RHEA:15818"/>
    </physiologicalReaction>
</comment>
<evidence type="ECO:0000313" key="18">
    <source>
        <dbReference type="Ensembl" id="ENSCUSP00005018484.1"/>
    </source>
</evidence>
<feature type="domain" description="Pyridoxamine 5'-phosphate oxidase N-terminal" evidence="17">
    <location>
        <begin position="45"/>
        <end position="152"/>
    </location>
</feature>
<evidence type="ECO:0000256" key="12">
    <source>
        <dbReference type="ARBA" id="ARBA00050530"/>
    </source>
</evidence>
<dbReference type="SUPFAM" id="SSF50475">
    <property type="entry name" value="FMN-binding split barrel"/>
    <property type="match status" value="1"/>
</dbReference>
<keyword evidence="11" id="KW-0664">Pyridoxine biosynthesis</keyword>
<accession>A0A8C3UUG7</accession>
<evidence type="ECO:0000256" key="6">
    <source>
        <dbReference type="ARBA" id="ARBA00011738"/>
    </source>
</evidence>